<dbReference type="PANTHER" id="PTHR34223:SF101">
    <property type="entry name" value="F-BOX DOMAIN-CONTAINING PROTEIN"/>
    <property type="match status" value="1"/>
</dbReference>
<proteinExistence type="predicted"/>
<dbReference type="Pfam" id="PF00646">
    <property type="entry name" value="F-box"/>
    <property type="match status" value="1"/>
</dbReference>
<dbReference type="EMBL" id="OX465079">
    <property type="protein sequence ID" value="CAI9274863.1"/>
    <property type="molecule type" value="Genomic_DNA"/>
</dbReference>
<dbReference type="InterPro" id="IPR032675">
    <property type="entry name" value="LRR_dom_sf"/>
</dbReference>
<accession>A0AA35YJ50</accession>
<name>A0AA35YJ50_LACSI</name>
<gene>
    <name evidence="2" type="ORF">LSALG_LOCUS14917</name>
</gene>
<dbReference type="Gene3D" id="3.80.10.10">
    <property type="entry name" value="Ribonuclease Inhibitor"/>
    <property type="match status" value="1"/>
</dbReference>
<evidence type="ECO:0000313" key="3">
    <source>
        <dbReference type="Proteomes" id="UP001177003"/>
    </source>
</evidence>
<feature type="domain" description="F-box" evidence="1">
    <location>
        <begin position="18"/>
        <end position="56"/>
    </location>
</feature>
<dbReference type="PANTHER" id="PTHR34223">
    <property type="entry name" value="OS11G0201299 PROTEIN"/>
    <property type="match status" value="1"/>
</dbReference>
<organism evidence="2 3">
    <name type="scientific">Lactuca saligna</name>
    <name type="common">Willowleaf lettuce</name>
    <dbReference type="NCBI Taxonomy" id="75948"/>
    <lineage>
        <taxon>Eukaryota</taxon>
        <taxon>Viridiplantae</taxon>
        <taxon>Streptophyta</taxon>
        <taxon>Embryophyta</taxon>
        <taxon>Tracheophyta</taxon>
        <taxon>Spermatophyta</taxon>
        <taxon>Magnoliopsida</taxon>
        <taxon>eudicotyledons</taxon>
        <taxon>Gunneridae</taxon>
        <taxon>Pentapetalae</taxon>
        <taxon>asterids</taxon>
        <taxon>campanulids</taxon>
        <taxon>Asterales</taxon>
        <taxon>Asteraceae</taxon>
        <taxon>Cichorioideae</taxon>
        <taxon>Cichorieae</taxon>
        <taxon>Lactucinae</taxon>
        <taxon>Lactuca</taxon>
    </lineage>
</organism>
<dbReference type="AlphaFoldDB" id="A0AA35YJ50"/>
<dbReference type="InterPro" id="IPR053197">
    <property type="entry name" value="F-box_SCFL_complex_component"/>
</dbReference>
<dbReference type="SUPFAM" id="SSF52047">
    <property type="entry name" value="RNI-like"/>
    <property type="match status" value="1"/>
</dbReference>
<sequence>MDFGHEKVTMNVEDQDRLSSLPDDLIHMILSFIRLKQAIRTCVLSSRCRSIWKSMPYLNFSNDITLFHMFLISNRNTKMQLSSVNLGHCKAVTNESVERILDYTFSHNIQQLTIITGSYERSFYIRYALSSFKATPTSCLPALTALHLYYMRLSDDNISTGLLSKCPNLKNLSLGGDTITGTNVLNICHPRLSNLTLEHICGWMLATFNVVVPQLKYLTIRNGFERLLMISAPELTFLVMKDYRPMQLSTKGFPSLEKVDLCFSYLRLAHANKLVCLLQQLHNVKFLTLNLKILEILSSSMEPISHQPSPFANLKILKLLTSYPITNLQDGFPSAIITMISREEIRAMRNITTTYSRITDATREV</sequence>
<dbReference type="Proteomes" id="UP001177003">
    <property type="component" value="Chromosome 3"/>
</dbReference>
<protein>
    <recommendedName>
        <fullName evidence="1">F-box domain-containing protein</fullName>
    </recommendedName>
</protein>
<keyword evidence="3" id="KW-1185">Reference proteome</keyword>
<reference evidence="2" key="1">
    <citation type="submission" date="2023-04" db="EMBL/GenBank/DDBJ databases">
        <authorList>
            <person name="Vijverberg K."/>
            <person name="Xiong W."/>
            <person name="Schranz E."/>
        </authorList>
    </citation>
    <scope>NUCLEOTIDE SEQUENCE</scope>
</reference>
<evidence type="ECO:0000313" key="2">
    <source>
        <dbReference type="EMBL" id="CAI9274863.1"/>
    </source>
</evidence>
<evidence type="ECO:0000259" key="1">
    <source>
        <dbReference type="Pfam" id="PF00646"/>
    </source>
</evidence>
<dbReference type="InterPro" id="IPR001810">
    <property type="entry name" value="F-box_dom"/>
</dbReference>